<keyword evidence="3" id="KW-0378">Hydrolase</keyword>
<protein>
    <recommendedName>
        <fullName evidence="9">Beta-glucosidase</fullName>
    </recommendedName>
</protein>
<evidence type="ECO:0000256" key="3">
    <source>
        <dbReference type="ARBA" id="ARBA00022801"/>
    </source>
</evidence>
<dbReference type="GO" id="GO:0033907">
    <property type="term" value="F:beta-D-fucosidase activity"/>
    <property type="evidence" value="ECO:0007669"/>
    <property type="project" value="UniProtKB-ARBA"/>
</dbReference>
<dbReference type="Pfam" id="PF00232">
    <property type="entry name" value="Glyco_hydro_1"/>
    <property type="match status" value="1"/>
</dbReference>
<comment type="caution">
    <text evidence="7">The sequence shown here is derived from an EMBL/GenBank/DDBJ whole genome shotgun (WGS) entry which is preliminary data.</text>
</comment>
<dbReference type="Gene3D" id="3.20.20.80">
    <property type="entry name" value="Glycosidases"/>
    <property type="match status" value="1"/>
</dbReference>
<evidence type="ECO:0000256" key="4">
    <source>
        <dbReference type="ARBA" id="ARBA00023157"/>
    </source>
</evidence>
<dbReference type="InterPro" id="IPR033132">
    <property type="entry name" value="GH_1_N_CS"/>
</dbReference>
<dbReference type="GO" id="GO:0004565">
    <property type="term" value="F:beta-galactosidase activity"/>
    <property type="evidence" value="ECO:0007669"/>
    <property type="project" value="UniProtKB-ARBA"/>
</dbReference>
<dbReference type="InterPro" id="IPR001360">
    <property type="entry name" value="Glyco_hydro_1"/>
</dbReference>
<evidence type="ECO:0000256" key="5">
    <source>
        <dbReference type="RuleBase" id="RU003690"/>
    </source>
</evidence>
<proteinExistence type="inferred from homology"/>
<keyword evidence="4" id="KW-1015">Disulfide bond</keyword>
<dbReference type="PRINTS" id="PR00131">
    <property type="entry name" value="GLHYDRLASE1"/>
</dbReference>
<dbReference type="SUPFAM" id="SSF51445">
    <property type="entry name" value="(Trans)glycosidases"/>
    <property type="match status" value="1"/>
</dbReference>
<dbReference type="EMBL" id="JAMRDG010000001">
    <property type="protein sequence ID" value="KAJ3706395.1"/>
    <property type="molecule type" value="Genomic_DNA"/>
</dbReference>
<accession>A0AAD5ZYL6</accession>
<evidence type="ECO:0000256" key="1">
    <source>
        <dbReference type="ARBA" id="ARBA00010838"/>
    </source>
</evidence>
<dbReference type="PANTHER" id="PTHR10353:SF236">
    <property type="entry name" value="BETA-GLUCOSIDASE 18"/>
    <property type="match status" value="1"/>
</dbReference>
<dbReference type="AlphaFoldDB" id="A0AAD5ZYL6"/>
<evidence type="ECO:0000313" key="7">
    <source>
        <dbReference type="EMBL" id="KAJ3706395.1"/>
    </source>
</evidence>
<dbReference type="GO" id="GO:0008422">
    <property type="term" value="F:beta-glucosidase activity"/>
    <property type="evidence" value="ECO:0007669"/>
    <property type="project" value="UniProtKB-ARBA"/>
</dbReference>
<organism evidence="7 8">
    <name type="scientific">Rhynchospora tenuis</name>
    <dbReference type="NCBI Taxonomy" id="198213"/>
    <lineage>
        <taxon>Eukaryota</taxon>
        <taxon>Viridiplantae</taxon>
        <taxon>Streptophyta</taxon>
        <taxon>Embryophyta</taxon>
        <taxon>Tracheophyta</taxon>
        <taxon>Spermatophyta</taxon>
        <taxon>Magnoliopsida</taxon>
        <taxon>Liliopsida</taxon>
        <taxon>Poales</taxon>
        <taxon>Cyperaceae</taxon>
        <taxon>Cyperoideae</taxon>
        <taxon>Rhynchosporeae</taxon>
        <taxon>Rhynchospora</taxon>
    </lineage>
</organism>
<name>A0AAD5ZYL6_9POAL</name>
<comment type="similarity">
    <text evidence="1 5">Belongs to the glycosyl hydrolase 1 family.</text>
</comment>
<evidence type="ECO:0000313" key="8">
    <source>
        <dbReference type="Proteomes" id="UP001210211"/>
    </source>
</evidence>
<feature type="signal peptide" evidence="6">
    <location>
        <begin position="1"/>
        <end position="23"/>
    </location>
</feature>
<dbReference type="GO" id="GO:0005975">
    <property type="term" value="P:carbohydrate metabolic process"/>
    <property type="evidence" value="ECO:0007669"/>
    <property type="project" value="InterPro"/>
</dbReference>
<dbReference type="PANTHER" id="PTHR10353">
    <property type="entry name" value="GLYCOSYL HYDROLASE"/>
    <property type="match status" value="1"/>
</dbReference>
<keyword evidence="8" id="KW-1185">Reference proteome</keyword>
<feature type="chain" id="PRO_5042057564" description="Beta-glucosidase" evidence="6">
    <location>
        <begin position="24"/>
        <end position="513"/>
    </location>
</feature>
<gene>
    <name evidence="7" type="ORF">LUZ61_010100</name>
</gene>
<reference evidence="7 8" key="1">
    <citation type="journal article" date="2022" name="Cell">
        <title>Repeat-based holocentromeres influence genome architecture and karyotype evolution.</title>
        <authorList>
            <person name="Hofstatter P.G."/>
            <person name="Thangavel G."/>
            <person name="Lux T."/>
            <person name="Neumann P."/>
            <person name="Vondrak T."/>
            <person name="Novak P."/>
            <person name="Zhang M."/>
            <person name="Costa L."/>
            <person name="Castellani M."/>
            <person name="Scott A."/>
            <person name="Toegelov H."/>
            <person name="Fuchs J."/>
            <person name="Mata-Sucre Y."/>
            <person name="Dias Y."/>
            <person name="Vanzela A.L.L."/>
            <person name="Huettel B."/>
            <person name="Almeida C.C.S."/>
            <person name="Simkova H."/>
            <person name="Souza G."/>
            <person name="Pedrosa-Harand A."/>
            <person name="Macas J."/>
            <person name="Mayer K.F.X."/>
            <person name="Houben A."/>
            <person name="Marques A."/>
        </authorList>
    </citation>
    <scope>NUCLEOTIDE SEQUENCE [LARGE SCALE GENOMIC DNA]</scope>
    <source>
        <strain evidence="7">RhyTen1mFocal</strain>
    </source>
</reference>
<dbReference type="InterPro" id="IPR017853">
    <property type="entry name" value="GH"/>
</dbReference>
<evidence type="ECO:0008006" key="9">
    <source>
        <dbReference type="Google" id="ProtNLM"/>
    </source>
</evidence>
<keyword evidence="2 6" id="KW-0732">Signal</keyword>
<evidence type="ECO:0000256" key="2">
    <source>
        <dbReference type="ARBA" id="ARBA00022729"/>
    </source>
</evidence>
<sequence>MDWFKSLGLVIYLHLFSFSYVSCLHRDQFPSSFLFGTSTSSYQIEGAYLEDNKGLNNWDVFTHTKGNIKDGTNGDIADDHYHRYMEDIELMQSLGVNSYRFSISWTRILPRGRFGEVNKLGISFYNGLINALLQKGMVPFVTIQHFDVPNELEDRYGSWLSPEIQEDFEYYAEVCFKAFGDRVKHWITINEPNMLVNLGYSIGVYPPGRCSPPYGNCTSGNSKVEPYVAAHNIILSHARAVNVYRKFYQENQGGSIGIVLSSSWFEPLRNITVDQMAVQRAISFETGWFLDPIILGDYPSEMRKILGSNLPVFTSEQRNLLLTTKLDFIGINHYSTVYVKDCILSQCVLNSFEGNGLIATTGERDGKLIGNPTGMPGFYVVPYGIEKVVMNMKERYGKIPMYITENGYAQSSNSNTAIEDLVDDVERVKFMHGHLAYLSSAIRKGADVRGYFVWSLIDNFEWSFGHSLRFGLHYVNYQTQERIPKLSAMWYKAFLRGSGINKNWNEDPTLKSY</sequence>
<dbReference type="FunFam" id="3.20.20.80:FF:000020">
    <property type="entry name" value="Beta-glucosidase 12"/>
    <property type="match status" value="1"/>
</dbReference>
<dbReference type="Proteomes" id="UP001210211">
    <property type="component" value="Unassembled WGS sequence"/>
</dbReference>
<evidence type="ECO:0000256" key="6">
    <source>
        <dbReference type="SAM" id="SignalP"/>
    </source>
</evidence>
<dbReference type="PROSITE" id="PS00653">
    <property type="entry name" value="GLYCOSYL_HYDROL_F1_2"/>
    <property type="match status" value="1"/>
</dbReference>